<gene>
    <name evidence="1" type="ORF">GMA2_88</name>
</gene>
<reference evidence="1 2" key="1">
    <citation type="journal article" date="2015" name="PLoS ONE">
        <title>Lysis to Kill: Evaluation of the Lytic Abilities, and Genomics of Nine Bacteriophages Infective for Gordonia spp. and Their Potential Use in Activated Sludge Foam Biocontrol.</title>
        <authorList>
            <person name="Dyson Z.A."/>
            <person name="Tucci J."/>
            <person name="Seviour R.J."/>
            <person name="Petrovski S."/>
        </authorList>
    </citation>
    <scope>NUCLEOTIDE SEQUENCE [LARGE SCALE GENOMIC DNA]</scope>
</reference>
<sequence length="145" mass="17299">MSAHLWEIDHPYYASDGCYYTPGTRWADVHTKYHDWSSFITEWGDSDPDYNLVYRWDWHRSDPGDWEYEIENDPEFVMPSDTLHIYFMLQRKAKPHSINIDITEADEPAVIAWLTERSKVIRAIWAPILDETHSQFVIPERLDHS</sequence>
<protein>
    <submittedName>
        <fullName evidence="1">Uncharacterized protein</fullName>
    </submittedName>
</protein>
<organism evidence="1 2">
    <name type="scientific">Gordonia phage GMA2</name>
    <dbReference type="NCBI Taxonomy" id="1647283"/>
    <lineage>
        <taxon>Viruses</taxon>
        <taxon>Duplodnaviria</taxon>
        <taxon>Heunggongvirae</taxon>
        <taxon>Uroviricota</taxon>
        <taxon>Caudoviricetes</taxon>
        <taxon>Gimaduovirus</taxon>
        <taxon>Gimaduovirus GMA2</taxon>
    </lineage>
</organism>
<evidence type="ECO:0000313" key="2">
    <source>
        <dbReference type="Proteomes" id="UP000221359"/>
    </source>
</evidence>
<dbReference type="Proteomes" id="UP000221359">
    <property type="component" value="Segment"/>
</dbReference>
<keyword evidence="2" id="KW-1185">Reference proteome</keyword>
<proteinExistence type="predicted"/>
<dbReference type="EMBL" id="KR063281">
    <property type="protein sequence ID" value="AKJ72626.1"/>
    <property type="molecule type" value="Genomic_DNA"/>
</dbReference>
<accession>A0A0K0N7I1</accession>
<evidence type="ECO:0000313" key="1">
    <source>
        <dbReference type="EMBL" id="AKJ72626.1"/>
    </source>
</evidence>
<name>A0A0K0N7I1_9CAUD</name>